<organism evidence="1 2">
    <name type="scientific">Rubroshorea leprosula</name>
    <dbReference type="NCBI Taxonomy" id="152421"/>
    <lineage>
        <taxon>Eukaryota</taxon>
        <taxon>Viridiplantae</taxon>
        <taxon>Streptophyta</taxon>
        <taxon>Embryophyta</taxon>
        <taxon>Tracheophyta</taxon>
        <taxon>Spermatophyta</taxon>
        <taxon>Magnoliopsida</taxon>
        <taxon>eudicotyledons</taxon>
        <taxon>Gunneridae</taxon>
        <taxon>Pentapetalae</taxon>
        <taxon>rosids</taxon>
        <taxon>malvids</taxon>
        <taxon>Malvales</taxon>
        <taxon>Dipterocarpaceae</taxon>
        <taxon>Rubroshorea</taxon>
    </lineage>
</organism>
<evidence type="ECO:0000313" key="2">
    <source>
        <dbReference type="Proteomes" id="UP001054252"/>
    </source>
</evidence>
<dbReference type="Proteomes" id="UP001054252">
    <property type="component" value="Unassembled WGS sequence"/>
</dbReference>
<sequence length="88" mass="9452">MQPASTSWPPAAGGVQLFAQIADISLVGNLAFSNFPANPAAGRWRGSLYLITDEMQVGKMYIANLMLVGDGPGQRESCHRAEVVSFRL</sequence>
<proteinExistence type="predicted"/>
<dbReference type="AlphaFoldDB" id="A0AAV5M8G9"/>
<accession>A0AAV5M8G9</accession>
<keyword evidence="2" id="KW-1185">Reference proteome</keyword>
<protein>
    <recommendedName>
        <fullName evidence="3">Dirigent protein</fullName>
    </recommendedName>
</protein>
<evidence type="ECO:0008006" key="3">
    <source>
        <dbReference type="Google" id="ProtNLM"/>
    </source>
</evidence>
<dbReference type="EMBL" id="BPVZ01000186">
    <property type="protein sequence ID" value="GKV44787.1"/>
    <property type="molecule type" value="Genomic_DNA"/>
</dbReference>
<name>A0AAV5M8G9_9ROSI</name>
<evidence type="ECO:0000313" key="1">
    <source>
        <dbReference type="EMBL" id="GKV44787.1"/>
    </source>
</evidence>
<reference evidence="1 2" key="1">
    <citation type="journal article" date="2021" name="Commun. Biol.">
        <title>The genome of Shorea leprosula (Dipterocarpaceae) highlights the ecological relevance of drought in aseasonal tropical rainforests.</title>
        <authorList>
            <person name="Ng K.K.S."/>
            <person name="Kobayashi M.J."/>
            <person name="Fawcett J.A."/>
            <person name="Hatakeyama M."/>
            <person name="Paape T."/>
            <person name="Ng C.H."/>
            <person name="Ang C.C."/>
            <person name="Tnah L.H."/>
            <person name="Lee C.T."/>
            <person name="Nishiyama T."/>
            <person name="Sese J."/>
            <person name="O'Brien M.J."/>
            <person name="Copetti D."/>
            <person name="Mohd Noor M.I."/>
            <person name="Ong R.C."/>
            <person name="Putra M."/>
            <person name="Sireger I.Z."/>
            <person name="Indrioko S."/>
            <person name="Kosugi Y."/>
            <person name="Izuno A."/>
            <person name="Isagi Y."/>
            <person name="Lee S.L."/>
            <person name="Shimizu K.K."/>
        </authorList>
    </citation>
    <scope>NUCLEOTIDE SEQUENCE [LARGE SCALE GENOMIC DNA]</scope>
    <source>
        <strain evidence="1">214</strain>
    </source>
</reference>
<comment type="caution">
    <text evidence="1">The sequence shown here is derived from an EMBL/GenBank/DDBJ whole genome shotgun (WGS) entry which is preliminary data.</text>
</comment>
<gene>
    <name evidence="1" type="ORF">SLEP1_g51945</name>
</gene>